<accession>X1I3Y6</accession>
<dbReference type="SUPFAM" id="SSF56300">
    <property type="entry name" value="Metallo-dependent phosphatases"/>
    <property type="match status" value="1"/>
</dbReference>
<organism evidence="1">
    <name type="scientific">marine sediment metagenome</name>
    <dbReference type="NCBI Taxonomy" id="412755"/>
    <lineage>
        <taxon>unclassified sequences</taxon>
        <taxon>metagenomes</taxon>
        <taxon>ecological metagenomes</taxon>
    </lineage>
</organism>
<feature type="non-terminal residue" evidence="1">
    <location>
        <position position="1"/>
    </location>
</feature>
<comment type="caution">
    <text evidence="1">The sequence shown here is derived from an EMBL/GenBank/DDBJ whole genome shotgun (WGS) entry which is preliminary data.</text>
</comment>
<feature type="non-terminal residue" evidence="1">
    <location>
        <position position="219"/>
    </location>
</feature>
<dbReference type="PANTHER" id="PTHR30337">
    <property type="entry name" value="COMPONENT OF ATP-DEPENDENT DSDNA EXONUCLEASE"/>
    <property type="match status" value="1"/>
</dbReference>
<name>X1I3Y6_9ZZZZ</name>
<proteinExistence type="predicted"/>
<dbReference type="Gene3D" id="3.60.21.10">
    <property type="match status" value="1"/>
</dbReference>
<protein>
    <recommendedName>
        <fullName evidence="2">Nuclease SbcCD subunit D C-terminal domain-containing protein</fullName>
    </recommendedName>
</protein>
<dbReference type="InterPro" id="IPR050535">
    <property type="entry name" value="DNA_Repair-Maintenance_Comp"/>
</dbReference>
<evidence type="ECO:0000313" key="1">
    <source>
        <dbReference type="EMBL" id="GAH77106.1"/>
    </source>
</evidence>
<dbReference type="PANTHER" id="PTHR30337:SF0">
    <property type="entry name" value="NUCLEASE SBCCD SUBUNIT D"/>
    <property type="match status" value="1"/>
</dbReference>
<sequence length="219" mass="24429">DPDLPAILAAHVTVFGAGTSYGSGQSVFLGRDVILPNRLLANPALDYVALGHLHRHQVVREDNPPVVYAGSIERIDFGEEKEEKGFVLVEVERGRAQFQFIPLETRTFLTIDVEAQGADPTAQVLEAIASHDLEEKVVRLIVRTTAEKEPLLNEAEVFRALSGAFHVAAVVKDVERPVRLRIGERNYEEMSTRQILETYLRVNQVPQERAQTLQGRIQA</sequence>
<dbReference type="EMBL" id="BARU01041654">
    <property type="protein sequence ID" value="GAH77106.1"/>
    <property type="molecule type" value="Genomic_DNA"/>
</dbReference>
<reference evidence="1" key="1">
    <citation type="journal article" date="2014" name="Front. Microbiol.">
        <title>High frequency of phylogenetically diverse reductive dehalogenase-homologous genes in deep subseafloor sedimentary metagenomes.</title>
        <authorList>
            <person name="Kawai M."/>
            <person name="Futagami T."/>
            <person name="Toyoda A."/>
            <person name="Takaki Y."/>
            <person name="Nishi S."/>
            <person name="Hori S."/>
            <person name="Arai W."/>
            <person name="Tsubouchi T."/>
            <person name="Morono Y."/>
            <person name="Uchiyama I."/>
            <person name="Ito T."/>
            <person name="Fujiyama A."/>
            <person name="Inagaki F."/>
            <person name="Takami H."/>
        </authorList>
    </citation>
    <scope>NUCLEOTIDE SEQUENCE</scope>
    <source>
        <strain evidence="1">Expedition CK06-06</strain>
    </source>
</reference>
<gene>
    <name evidence="1" type="ORF">S03H2_64165</name>
</gene>
<evidence type="ECO:0008006" key="2">
    <source>
        <dbReference type="Google" id="ProtNLM"/>
    </source>
</evidence>
<dbReference type="AlphaFoldDB" id="X1I3Y6"/>
<dbReference type="InterPro" id="IPR029052">
    <property type="entry name" value="Metallo-depent_PP-like"/>
</dbReference>